<protein>
    <recommendedName>
        <fullName evidence="4">Phage tail tape measure protein</fullName>
    </recommendedName>
</protein>
<proteinExistence type="predicted"/>
<feature type="transmembrane region" description="Helical" evidence="1">
    <location>
        <begin position="377"/>
        <end position="399"/>
    </location>
</feature>
<dbReference type="PANTHER" id="PTHR38812:SF2">
    <property type="entry name" value="MU-LIKE PROPHAGE FLUMU PROTEIN GP42"/>
    <property type="match status" value="1"/>
</dbReference>
<evidence type="ECO:0008006" key="4">
    <source>
        <dbReference type="Google" id="ProtNLM"/>
    </source>
</evidence>
<dbReference type="PANTHER" id="PTHR38812">
    <property type="entry name" value="MU-LIKE PROPHAGE FLUMU PROTEIN GP42"/>
    <property type="match status" value="1"/>
</dbReference>
<comment type="caution">
    <text evidence="2">The sequence shown here is derived from an EMBL/GenBank/DDBJ whole genome shotgun (WGS) entry which is preliminary data.</text>
</comment>
<evidence type="ECO:0000313" key="2">
    <source>
        <dbReference type="EMBL" id="TKK23446.1"/>
    </source>
</evidence>
<evidence type="ECO:0000256" key="1">
    <source>
        <dbReference type="SAM" id="Phobius"/>
    </source>
</evidence>
<keyword evidence="1" id="KW-0812">Transmembrane</keyword>
<accession>A0AB38P9M9</accession>
<dbReference type="Proteomes" id="UP000306327">
    <property type="component" value="Unassembled WGS sequence"/>
</dbReference>
<keyword evidence="1" id="KW-0472">Membrane</keyword>
<dbReference type="InterPro" id="IPR053058">
    <property type="entry name" value="Mulikevirus_tape_measure"/>
</dbReference>
<name>A0AB38P9M9_9ENTR</name>
<keyword evidence="1" id="KW-1133">Transmembrane helix</keyword>
<dbReference type="RefSeq" id="WP_137271999.1">
    <property type="nucleotide sequence ID" value="NZ_QGAL01000001.1"/>
</dbReference>
<evidence type="ECO:0000313" key="3">
    <source>
        <dbReference type="Proteomes" id="UP000306327"/>
    </source>
</evidence>
<organism evidence="2 3">
    <name type="scientific">Enterobacter cancerogenus</name>
    <dbReference type="NCBI Taxonomy" id="69218"/>
    <lineage>
        <taxon>Bacteria</taxon>
        <taxon>Pseudomonadati</taxon>
        <taxon>Pseudomonadota</taxon>
        <taxon>Gammaproteobacteria</taxon>
        <taxon>Enterobacterales</taxon>
        <taxon>Enterobacteriaceae</taxon>
        <taxon>Enterobacter</taxon>
        <taxon>Enterobacter cloacae complex</taxon>
    </lineage>
</organism>
<gene>
    <name evidence="2" type="ORF">EcCFBP13530_04640</name>
</gene>
<dbReference type="EMBL" id="QGAL01000001">
    <property type="protein sequence ID" value="TKK23446.1"/>
    <property type="molecule type" value="Genomic_DNA"/>
</dbReference>
<dbReference type="AlphaFoldDB" id="A0AB38P9M9"/>
<feature type="transmembrane region" description="Helical" evidence="1">
    <location>
        <begin position="284"/>
        <end position="311"/>
    </location>
</feature>
<reference evidence="2 3" key="1">
    <citation type="journal article" date="2019" name="Sci. Rep.">
        <title>Differences in resource use lead to coexistence of seed-transmitted microbial populations.</title>
        <authorList>
            <person name="Torres-Cortes G."/>
            <person name="Garcia B.J."/>
            <person name="Compant S."/>
            <person name="Rezki S."/>
            <person name="Jones P."/>
            <person name="Preveaux A."/>
            <person name="Briand M."/>
            <person name="Roulet A."/>
            <person name="Bouchez O."/>
            <person name="Jacobson D."/>
            <person name="Barret M."/>
        </authorList>
    </citation>
    <scope>NUCLEOTIDE SEQUENCE [LARGE SCALE GENOMIC DNA]</scope>
    <source>
        <strain evidence="2 3">CFBP13530</strain>
    </source>
</reference>
<sequence>MALIDEFLYALGFQADLRGGQAFDEQLQRIGDHGESTRHSLLSTITAANLLSSALEKAAEMAKEVGGEFIRTAKEMEDMKVTFESLYTTAAEGEEKFKWLVQFSRNNPVMGLESAKEAFLSLKNNGVEPTAAAMKAMGDTMAAMPGIGYMLGKDVGELLEGRYAMGGAIAQAGIKLHKSSKGGETSYSGSYINREGVKVPVKLDISDANKTIEQLTTILNDRFGGTMEKHAKTMTGLIARWGNDWQVFQMQIMDNHVFSSLEDELFDLIAQWEVWAKSPDAHQMLYGIGLILNAIVRIIGETISITGALLAKFTEWYGTANSIAIVLGTMFIASKWASIIGMVIKLAGAYKEVYAALQLVAEGEKVVSVLGLLMDGVLSPLNLIVIAVMAVGTGIAYMVKKWHDFRLGLLDSGPMHSVLQGLEHFFIRIRASLEYLFGSIKIGLLDVQSFAARAKIMNALTPEQQKELKDLRASHAQGSGAYVDKQISIADNEQNRQEDFVRFARNEKKAHDDWNQSQIWAAYKQQQLKGSADLLAGDMSTITRTKYSPHAALGIRPGSSPAPVVKSDDHSFHNHGPVTVYANDPQGFAAGMRAAVSGTDGHNSLAAGMAGVNAGLASTQQNYSTGGKKY</sequence>
<feature type="transmembrane region" description="Helical" evidence="1">
    <location>
        <begin position="323"/>
        <end position="344"/>
    </location>
</feature>